<dbReference type="Proteomes" id="UP001396334">
    <property type="component" value="Unassembled WGS sequence"/>
</dbReference>
<name>A0ABR2SEI5_9ROSI</name>
<protein>
    <submittedName>
        <fullName evidence="1">Uncharacterized protein</fullName>
    </submittedName>
</protein>
<comment type="caution">
    <text evidence="1">The sequence shown here is derived from an EMBL/GenBank/DDBJ whole genome shotgun (WGS) entry which is preliminary data.</text>
</comment>
<sequence length="71" mass="8244">MRPSGLSFIRECRFFLCKLPLFKIRLVTEKIQSNLAFSLEFSDIKCSLKLLLRPNISTVTMKKFGDQFVAK</sequence>
<proteinExistence type="predicted"/>
<accession>A0ABR2SEI5</accession>
<keyword evidence="2" id="KW-1185">Reference proteome</keyword>
<evidence type="ECO:0000313" key="2">
    <source>
        <dbReference type="Proteomes" id="UP001396334"/>
    </source>
</evidence>
<dbReference type="EMBL" id="JBBPBN010000015">
    <property type="protein sequence ID" value="KAK9023344.1"/>
    <property type="molecule type" value="Genomic_DNA"/>
</dbReference>
<organism evidence="1 2">
    <name type="scientific">Hibiscus sabdariffa</name>
    <name type="common">roselle</name>
    <dbReference type="NCBI Taxonomy" id="183260"/>
    <lineage>
        <taxon>Eukaryota</taxon>
        <taxon>Viridiplantae</taxon>
        <taxon>Streptophyta</taxon>
        <taxon>Embryophyta</taxon>
        <taxon>Tracheophyta</taxon>
        <taxon>Spermatophyta</taxon>
        <taxon>Magnoliopsida</taxon>
        <taxon>eudicotyledons</taxon>
        <taxon>Gunneridae</taxon>
        <taxon>Pentapetalae</taxon>
        <taxon>rosids</taxon>
        <taxon>malvids</taxon>
        <taxon>Malvales</taxon>
        <taxon>Malvaceae</taxon>
        <taxon>Malvoideae</taxon>
        <taxon>Hibiscus</taxon>
    </lineage>
</organism>
<gene>
    <name evidence="1" type="ORF">V6N11_003565</name>
</gene>
<reference evidence="1 2" key="1">
    <citation type="journal article" date="2024" name="G3 (Bethesda)">
        <title>Genome assembly of Hibiscus sabdariffa L. provides insights into metabolisms of medicinal natural products.</title>
        <authorList>
            <person name="Kim T."/>
        </authorList>
    </citation>
    <scope>NUCLEOTIDE SEQUENCE [LARGE SCALE GENOMIC DNA]</scope>
    <source>
        <strain evidence="1">TK-2024</strain>
        <tissue evidence="1">Old leaves</tissue>
    </source>
</reference>
<evidence type="ECO:0000313" key="1">
    <source>
        <dbReference type="EMBL" id="KAK9023344.1"/>
    </source>
</evidence>